<sequence length="426" mass="48762">MNKEQLSLFQLPRGVKVLPPRGAQRREWVRKVLLETFQSWGFQKVVTPHFEYLDILLKGLEEGLEDRVYRLVERETGRLIALRPDFTPQVARIAATVMKDYPRPLRLCYSGGVFRYMPDRGEEEKELHQVGVELIGLDLPEADAEMIAMAARSLENLGLTHYTIAVGHMGFIAGILEAIPQHLVPKLKRALAEKNRTETRKICRQVPTPWREVLKELPTLYGDIKVLDTARVILGQNEKLTKHLDYLETLHSMVETYGLAHRMVIDLSEIRGFQYHTGMVFEIFTEGMGKKLGGGGRYDWLLERFGKSEPATGFGINVDAVLKDLEYKGGKWPSFQIDYLLVDFSKDKKTALELARKLRELGWKVARDIIKRDLKGSLEYAKKTDIQFLIVMDDELKEKKQVRVIDTTEGKESLLSLEELLIPKGG</sequence>
<protein>
    <recommendedName>
        <fullName evidence="6 14">ATP phosphoribosyltransferase regulatory subunit</fullName>
    </recommendedName>
</protein>
<accession>A0A7C0U6V5</accession>
<evidence type="ECO:0000256" key="2">
    <source>
        <dbReference type="ARBA" id="ARBA00004667"/>
    </source>
</evidence>
<organism evidence="17">
    <name type="scientific">Thermosulfidibacter takaii</name>
    <dbReference type="NCBI Taxonomy" id="412593"/>
    <lineage>
        <taxon>Bacteria</taxon>
        <taxon>Pseudomonadati</taxon>
        <taxon>Thermosulfidibacterota</taxon>
        <taxon>Thermosulfidibacteria</taxon>
        <taxon>Thermosulfidibacterales</taxon>
        <taxon>Thermosulfidibacteraceae</taxon>
    </lineage>
</organism>
<comment type="subcellular location">
    <subcellularLocation>
        <location evidence="1 14">Cytoplasm</location>
    </subcellularLocation>
</comment>
<dbReference type="UniPathway" id="UPA00031">
    <property type="reaction ID" value="UER00006"/>
</dbReference>
<dbReference type="GO" id="GO:0006427">
    <property type="term" value="P:histidyl-tRNA aminoacylation"/>
    <property type="evidence" value="ECO:0007669"/>
    <property type="project" value="TreeGrafter"/>
</dbReference>
<feature type="binding site" evidence="15">
    <location>
        <position position="129"/>
    </location>
    <ligand>
        <name>L-histidine</name>
        <dbReference type="ChEBI" id="CHEBI:57595"/>
    </ligand>
</feature>
<dbReference type="InterPro" id="IPR006195">
    <property type="entry name" value="aa-tRNA-synth_II"/>
</dbReference>
<dbReference type="PANTHER" id="PTHR43707:SF1">
    <property type="entry name" value="HISTIDINE--TRNA LIGASE, MITOCHONDRIAL-RELATED"/>
    <property type="match status" value="1"/>
</dbReference>
<dbReference type="EMBL" id="DQWS01000150">
    <property type="protein sequence ID" value="HDD53210.1"/>
    <property type="molecule type" value="Genomic_DNA"/>
</dbReference>
<dbReference type="GO" id="GO:0004821">
    <property type="term" value="F:histidine-tRNA ligase activity"/>
    <property type="evidence" value="ECO:0007669"/>
    <property type="project" value="UniProtKB-EC"/>
</dbReference>
<dbReference type="Gene3D" id="3.40.50.800">
    <property type="entry name" value="Anticodon-binding domain"/>
    <property type="match status" value="1"/>
</dbReference>
<keyword evidence="14" id="KW-0368">Histidine biosynthesis</keyword>
<dbReference type="InterPro" id="IPR045864">
    <property type="entry name" value="aa-tRNA-synth_II/BPL/LPL"/>
</dbReference>
<evidence type="ECO:0000256" key="11">
    <source>
        <dbReference type="ARBA" id="ARBA00023146"/>
    </source>
</evidence>
<comment type="caution">
    <text evidence="17">The sequence shown here is derived from an EMBL/GenBank/DDBJ whole genome shotgun (WGS) entry which is preliminary data.</text>
</comment>
<comment type="subunit">
    <text evidence="5">Homodimer.</text>
</comment>
<dbReference type="Gene3D" id="3.30.930.10">
    <property type="entry name" value="Bira Bifunctional Protein, Domain 2"/>
    <property type="match status" value="1"/>
</dbReference>
<dbReference type="SUPFAM" id="SSF55681">
    <property type="entry name" value="Class II aaRS and biotin synthetases"/>
    <property type="match status" value="1"/>
</dbReference>
<dbReference type="SUPFAM" id="SSF52954">
    <property type="entry name" value="Class II aaRS ABD-related"/>
    <property type="match status" value="1"/>
</dbReference>
<feature type="binding site" evidence="15">
    <location>
        <position position="133"/>
    </location>
    <ligand>
        <name>L-histidine</name>
        <dbReference type="ChEBI" id="CHEBI:57595"/>
    </ligand>
</feature>
<reference evidence="17" key="1">
    <citation type="journal article" date="2020" name="mSystems">
        <title>Genome- and Community-Level Interaction Insights into Carbon Utilization and Element Cycling Functions of Hydrothermarchaeota in Hydrothermal Sediment.</title>
        <authorList>
            <person name="Zhou Z."/>
            <person name="Liu Y."/>
            <person name="Xu W."/>
            <person name="Pan J."/>
            <person name="Luo Z.H."/>
            <person name="Li M."/>
        </authorList>
    </citation>
    <scope>NUCLEOTIDE SEQUENCE [LARGE SCALE GENOMIC DNA]</scope>
    <source>
        <strain evidence="17">HyVt-115</strain>
    </source>
</reference>
<dbReference type="Pfam" id="PF03129">
    <property type="entry name" value="HGTP_anticodon"/>
    <property type="match status" value="1"/>
</dbReference>
<dbReference type="InterPro" id="IPR041715">
    <property type="entry name" value="HisRS-like_core"/>
</dbReference>
<evidence type="ECO:0000256" key="12">
    <source>
        <dbReference type="ARBA" id="ARBA00025246"/>
    </source>
</evidence>
<dbReference type="InterPro" id="IPR004516">
    <property type="entry name" value="HisRS/HisZ"/>
</dbReference>
<evidence type="ECO:0000256" key="3">
    <source>
        <dbReference type="ARBA" id="ARBA00005539"/>
    </source>
</evidence>
<keyword evidence="14" id="KW-0028">Amino-acid biosynthesis</keyword>
<comment type="function">
    <text evidence="12 14">Required for the first step of histidine biosynthesis. May allow the feedback regulation of ATP phosphoribosyltransferase activity by histidine.</text>
</comment>
<dbReference type="AlphaFoldDB" id="A0A7C0U6V5"/>
<evidence type="ECO:0000256" key="14">
    <source>
        <dbReference type="HAMAP-Rule" id="MF_00125"/>
    </source>
</evidence>
<dbReference type="Proteomes" id="UP000885690">
    <property type="component" value="Unassembled WGS sequence"/>
</dbReference>
<keyword evidence="8" id="KW-0436">Ligase</keyword>
<evidence type="ECO:0000256" key="15">
    <source>
        <dbReference type="PIRSR" id="PIRSR001549-1"/>
    </source>
</evidence>
<dbReference type="CDD" id="cd00773">
    <property type="entry name" value="HisRS-like_core"/>
    <property type="match status" value="1"/>
</dbReference>
<dbReference type="GO" id="GO:0000105">
    <property type="term" value="P:L-histidine biosynthetic process"/>
    <property type="evidence" value="ECO:0007669"/>
    <property type="project" value="UniProtKB-UniRule"/>
</dbReference>
<comment type="catalytic activity">
    <reaction evidence="13">
        <text>tRNA(His) + L-histidine + ATP = L-histidyl-tRNA(His) + AMP + diphosphate + H(+)</text>
        <dbReference type="Rhea" id="RHEA:17313"/>
        <dbReference type="Rhea" id="RHEA-COMP:9665"/>
        <dbReference type="Rhea" id="RHEA-COMP:9689"/>
        <dbReference type="ChEBI" id="CHEBI:15378"/>
        <dbReference type="ChEBI" id="CHEBI:30616"/>
        <dbReference type="ChEBI" id="CHEBI:33019"/>
        <dbReference type="ChEBI" id="CHEBI:57595"/>
        <dbReference type="ChEBI" id="CHEBI:78442"/>
        <dbReference type="ChEBI" id="CHEBI:78527"/>
        <dbReference type="ChEBI" id="CHEBI:456215"/>
        <dbReference type="EC" id="6.1.1.21"/>
    </reaction>
</comment>
<feature type="binding site" evidence="15">
    <location>
        <begin position="85"/>
        <end position="87"/>
    </location>
    <ligand>
        <name>L-histidine</name>
        <dbReference type="ChEBI" id="CHEBI:57595"/>
    </ligand>
</feature>
<evidence type="ECO:0000256" key="10">
    <source>
        <dbReference type="ARBA" id="ARBA00022917"/>
    </source>
</evidence>
<comment type="pathway">
    <text evidence="2 14">Amino-acid biosynthesis; L-histidine biosynthesis; L-histidine from 5-phospho-alpha-D-ribose 1-diphosphate: step 1/9.</text>
</comment>
<dbReference type="Pfam" id="PF13393">
    <property type="entry name" value="tRNA-synt_His"/>
    <property type="match status" value="1"/>
</dbReference>
<evidence type="ECO:0000256" key="5">
    <source>
        <dbReference type="ARBA" id="ARBA00011738"/>
    </source>
</evidence>
<evidence type="ECO:0000256" key="8">
    <source>
        <dbReference type="ARBA" id="ARBA00022598"/>
    </source>
</evidence>
<evidence type="ECO:0000256" key="1">
    <source>
        <dbReference type="ARBA" id="ARBA00004496"/>
    </source>
</evidence>
<dbReference type="InterPro" id="IPR004517">
    <property type="entry name" value="HisZ"/>
</dbReference>
<keyword evidence="10" id="KW-0648">Protein biosynthesis</keyword>
<evidence type="ECO:0000256" key="9">
    <source>
        <dbReference type="ARBA" id="ARBA00022741"/>
    </source>
</evidence>
<proteinExistence type="inferred from homology"/>
<dbReference type="GO" id="GO:0000166">
    <property type="term" value="F:nucleotide binding"/>
    <property type="evidence" value="ECO:0007669"/>
    <property type="project" value="UniProtKB-KW"/>
</dbReference>
<dbReference type="NCBIfam" id="TIGR00443">
    <property type="entry name" value="hisZ_biosyn_reg"/>
    <property type="match status" value="1"/>
</dbReference>
<evidence type="ECO:0000259" key="16">
    <source>
        <dbReference type="PROSITE" id="PS50862"/>
    </source>
</evidence>
<dbReference type="PROSITE" id="PS50862">
    <property type="entry name" value="AA_TRNA_LIGASE_II"/>
    <property type="match status" value="1"/>
</dbReference>
<comment type="subunit">
    <text evidence="4 14">Heteromultimer composed of HisG and HisZ subunits.</text>
</comment>
<evidence type="ECO:0000256" key="6">
    <source>
        <dbReference type="ARBA" id="ARBA00020397"/>
    </source>
</evidence>
<dbReference type="GO" id="GO:0005737">
    <property type="term" value="C:cytoplasm"/>
    <property type="evidence" value="ECO:0007669"/>
    <property type="project" value="UniProtKB-SubCell"/>
</dbReference>
<dbReference type="InterPro" id="IPR004154">
    <property type="entry name" value="Anticodon-bd"/>
</dbReference>
<feature type="binding site" evidence="15">
    <location>
        <position position="271"/>
    </location>
    <ligand>
        <name>L-histidine</name>
        <dbReference type="ChEBI" id="CHEBI:57595"/>
    </ligand>
</feature>
<evidence type="ECO:0000256" key="7">
    <source>
        <dbReference type="ARBA" id="ARBA00022490"/>
    </source>
</evidence>
<evidence type="ECO:0000313" key="17">
    <source>
        <dbReference type="EMBL" id="HDD53210.1"/>
    </source>
</evidence>
<dbReference type="GO" id="GO:0016757">
    <property type="term" value="F:glycosyltransferase activity"/>
    <property type="evidence" value="ECO:0007669"/>
    <property type="project" value="UniProtKB-KW"/>
</dbReference>
<feature type="binding site" evidence="15">
    <location>
        <position position="115"/>
    </location>
    <ligand>
        <name>L-histidine</name>
        <dbReference type="ChEBI" id="CHEBI:57595"/>
    </ligand>
</feature>
<dbReference type="PANTHER" id="PTHR43707">
    <property type="entry name" value="HISTIDYL-TRNA SYNTHETASE"/>
    <property type="match status" value="1"/>
</dbReference>
<name>A0A7C0U6V5_9BACT</name>
<evidence type="ECO:0000256" key="13">
    <source>
        <dbReference type="ARBA" id="ARBA00047639"/>
    </source>
</evidence>
<comment type="similarity">
    <text evidence="3 14">Belongs to the class-II aminoacyl-tRNA synthetase family. HisZ subfamily.</text>
</comment>
<keyword evidence="7 14" id="KW-0963">Cytoplasm</keyword>
<evidence type="ECO:0000256" key="4">
    <source>
        <dbReference type="ARBA" id="ARBA00011496"/>
    </source>
</evidence>
<keyword evidence="9" id="KW-0547">Nucleotide-binding</keyword>
<dbReference type="HAMAP" id="MF_00125">
    <property type="entry name" value="HisZ"/>
    <property type="match status" value="1"/>
</dbReference>
<keyword evidence="11" id="KW-0030">Aminoacyl-tRNA synthetase</keyword>
<keyword evidence="17" id="KW-0808">Transferase</keyword>
<comment type="miscellaneous">
    <text evidence="14">This function is generally fulfilled by the C-terminal part of HisG, which is missing in some bacteria such as this one.</text>
</comment>
<dbReference type="PIRSF" id="PIRSF001549">
    <property type="entry name" value="His-tRNA_synth"/>
    <property type="match status" value="1"/>
</dbReference>
<dbReference type="InterPro" id="IPR036621">
    <property type="entry name" value="Anticodon-bd_dom_sf"/>
</dbReference>
<feature type="domain" description="Aminoacyl-transfer RNA synthetases class-II family profile" evidence="16">
    <location>
        <begin position="29"/>
        <end position="333"/>
    </location>
</feature>
<gene>
    <name evidence="14 17" type="primary">hisZ</name>
    <name evidence="17" type="ORF">ENF32_03990</name>
</gene>
<keyword evidence="17" id="KW-0328">Glycosyltransferase</keyword>